<feature type="compositionally biased region" description="Acidic residues" evidence="1">
    <location>
        <begin position="218"/>
        <end position="230"/>
    </location>
</feature>
<dbReference type="Proteomes" id="UP000236333">
    <property type="component" value="Unassembled WGS sequence"/>
</dbReference>
<protein>
    <submittedName>
        <fullName evidence="3">Uncharacterized protein</fullName>
    </submittedName>
</protein>
<keyword evidence="4" id="KW-1185">Reference proteome</keyword>
<evidence type="ECO:0000256" key="1">
    <source>
        <dbReference type="SAM" id="MobiDB-lite"/>
    </source>
</evidence>
<organism evidence="3 4">
    <name type="scientific">Tetrabaena socialis</name>
    <dbReference type="NCBI Taxonomy" id="47790"/>
    <lineage>
        <taxon>Eukaryota</taxon>
        <taxon>Viridiplantae</taxon>
        <taxon>Chlorophyta</taxon>
        <taxon>core chlorophytes</taxon>
        <taxon>Chlorophyceae</taxon>
        <taxon>CS clade</taxon>
        <taxon>Chlamydomonadales</taxon>
        <taxon>Tetrabaenaceae</taxon>
        <taxon>Tetrabaena</taxon>
    </lineage>
</organism>
<accession>A0A2J7ZQI7</accession>
<proteinExistence type="predicted"/>
<feature type="transmembrane region" description="Helical" evidence="2">
    <location>
        <begin position="20"/>
        <end position="39"/>
    </location>
</feature>
<sequence>MAPLRANKAQSPAAARYMPIVAITAALAGSVLSIALGVAGRRRSAVARRHDGKLRALSGASIAMKPQAGASENSHGDWAIQIFKPWSPGTSVPSSPLACKVKARHPANHTYKPIVGPGGEGCPSMFGNDVYDNAYDNAASPCSSGSACDRVNDAFEAWAAGSCGSHEAAAQALTAAAPSPPATPLPTSPSLLRMNSWATMSDLAAPQQPCDKPGYSVGDEDSSDSEPDEEAYAEPYGMLDEVYDISVTTLGNPLYNALACSGNLVSARRRLVFAGAVDNPCFAADEGNGEWGRAQGARAEVAEAAPPGPAQALGYVPPASAATWDPADEFQQQQQVVTNPWDVAAPVSSLVHKAAPAAALARAFSSSGASPVAVAPARAPAARVAAAAAVSRTGKAEAARPPFRPASKYTPPPPPSPRLPASAKPSPAKPAGARPGPGPEAGELRDGAGGASGLPSYMRPTQAFLASTVAGSRKALAAPDHTMQEDAVRQCAAVAHGFE</sequence>
<keyword evidence="2" id="KW-1133">Transmembrane helix</keyword>
<dbReference type="EMBL" id="PGGS01000639">
    <property type="protein sequence ID" value="PNH02531.1"/>
    <property type="molecule type" value="Genomic_DNA"/>
</dbReference>
<feature type="region of interest" description="Disordered" evidence="1">
    <location>
        <begin position="392"/>
        <end position="457"/>
    </location>
</feature>
<name>A0A2J7ZQI7_9CHLO</name>
<evidence type="ECO:0000313" key="3">
    <source>
        <dbReference type="EMBL" id="PNH02531.1"/>
    </source>
</evidence>
<reference evidence="3 4" key="1">
    <citation type="journal article" date="2017" name="Mol. Biol. Evol.">
        <title>The 4-celled Tetrabaena socialis nuclear genome reveals the essential components for genetic control of cell number at the origin of multicellularity in the volvocine lineage.</title>
        <authorList>
            <person name="Featherston J."/>
            <person name="Arakaki Y."/>
            <person name="Hanschen E.R."/>
            <person name="Ferris P.J."/>
            <person name="Michod R.E."/>
            <person name="Olson B.J.S.C."/>
            <person name="Nozaki H."/>
            <person name="Durand P.M."/>
        </authorList>
    </citation>
    <scope>NUCLEOTIDE SEQUENCE [LARGE SCALE GENOMIC DNA]</scope>
    <source>
        <strain evidence="3 4">NIES-571</strain>
    </source>
</reference>
<evidence type="ECO:0000256" key="2">
    <source>
        <dbReference type="SAM" id="Phobius"/>
    </source>
</evidence>
<keyword evidence="2" id="KW-0812">Transmembrane</keyword>
<evidence type="ECO:0000313" key="4">
    <source>
        <dbReference type="Proteomes" id="UP000236333"/>
    </source>
</evidence>
<dbReference type="AlphaFoldDB" id="A0A2J7ZQI7"/>
<gene>
    <name evidence="3" type="ORF">TSOC_011487</name>
</gene>
<keyword evidence="2" id="KW-0472">Membrane</keyword>
<feature type="compositionally biased region" description="Low complexity" evidence="1">
    <location>
        <begin position="419"/>
        <end position="434"/>
    </location>
</feature>
<feature type="region of interest" description="Disordered" evidence="1">
    <location>
        <begin position="203"/>
        <end position="230"/>
    </location>
</feature>
<comment type="caution">
    <text evidence="3">The sequence shown here is derived from an EMBL/GenBank/DDBJ whole genome shotgun (WGS) entry which is preliminary data.</text>
</comment>